<accession>A0A7W6RD25</accession>
<dbReference type="RefSeq" id="WP_184044591.1">
    <property type="nucleotide sequence ID" value="NZ_JACIGK010000012.1"/>
</dbReference>
<dbReference type="Proteomes" id="UP000554286">
    <property type="component" value="Unassembled WGS sequence"/>
</dbReference>
<organism evidence="3 4">
    <name type="scientific">Roseospira visakhapatnamensis</name>
    <dbReference type="NCBI Taxonomy" id="390880"/>
    <lineage>
        <taxon>Bacteria</taxon>
        <taxon>Pseudomonadati</taxon>
        <taxon>Pseudomonadota</taxon>
        <taxon>Alphaproteobacteria</taxon>
        <taxon>Rhodospirillales</taxon>
        <taxon>Rhodospirillaceae</taxon>
        <taxon>Roseospira</taxon>
    </lineage>
</organism>
<feature type="transmembrane region" description="Helical" evidence="2">
    <location>
        <begin position="260"/>
        <end position="292"/>
    </location>
</feature>
<name>A0A7W6RD25_9PROT</name>
<dbReference type="EMBL" id="JACIGK010000012">
    <property type="protein sequence ID" value="MBB4266334.1"/>
    <property type="molecule type" value="Genomic_DNA"/>
</dbReference>
<proteinExistence type="predicted"/>
<feature type="transmembrane region" description="Helical" evidence="2">
    <location>
        <begin position="304"/>
        <end position="323"/>
    </location>
</feature>
<keyword evidence="2" id="KW-1133">Transmembrane helix</keyword>
<evidence type="ECO:0000313" key="4">
    <source>
        <dbReference type="Proteomes" id="UP000554286"/>
    </source>
</evidence>
<gene>
    <name evidence="3" type="ORF">GGD89_001965</name>
</gene>
<evidence type="ECO:0000313" key="3">
    <source>
        <dbReference type="EMBL" id="MBB4266334.1"/>
    </source>
</evidence>
<keyword evidence="2" id="KW-0472">Membrane</keyword>
<dbReference type="AlphaFoldDB" id="A0A7W6RD25"/>
<evidence type="ECO:0000256" key="1">
    <source>
        <dbReference type="SAM" id="MobiDB-lite"/>
    </source>
</evidence>
<dbReference type="PANTHER" id="PTHR33645">
    <property type="entry name" value="AMINOPEPTIDASE (DUF3754)"/>
    <property type="match status" value="1"/>
</dbReference>
<keyword evidence="2" id="KW-0812">Transmembrane</keyword>
<sequence length="478" mass="52104">MAETADDAPSTLMETAPLDGMAETDADVLPDTFIAVPQSALIDRLVIHGSGGPDGSSRTAVMRDIFRMLGLLFRIDGSETLVGLRDDYHPINPDLPTLAGSAGADSHAATHAALAARLRRVLIQANFTVVTDDRLRQADEESAEVQARIRVPRRYYADVAFFARGRRRCQATRRYLFGLITRQRPMIRLRHVVVMIRFHERLPLPDWPLPRRVLRAWGPGPVVRPFAGKTVIKLFTDVAEADLNMLYPGARAVMRTRDKLMLGVPAVAGGVPIMLNILPALSVLAVVLATWMGFAAAGSVDKAALTKALAAMSALAGLGGFLMRQIIKVERQVLKYQMALTETLYVRNVCNNAAVFDYLIGTAEDQEFKEAALAYVLLDRAARPLDAAGLKVAVEDWVRRTFAMAVDFDITDALDKLARLDLVTRHADNTLTVPAPDEALDRLRARWHAEARDSAHAMAALGPSGAGETAGMDAANGR</sequence>
<evidence type="ECO:0008006" key="5">
    <source>
        <dbReference type="Google" id="ProtNLM"/>
    </source>
</evidence>
<reference evidence="3 4" key="1">
    <citation type="submission" date="2020-08" db="EMBL/GenBank/DDBJ databases">
        <title>Genome sequencing of Purple Non-Sulfur Bacteria from various extreme environments.</title>
        <authorList>
            <person name="Mayer M."/>
        </authorList>
    </citation>
    <scope>NUCLEOTIDE SEQUENCE [LARGE SCALE GENOMIC DNA]</scope>
    <source>
        <strain evidence="3 4">JA131</strain>
    </source>
</reference>
<comment type="caution">
    <text evidence="3">The sequence shown here is derived from an EMBL/GenBank/DDBJ whole genome shotgun (WGS) entry which is preliminary data.</text>
</comment>
<feature type="region of interest" description="Disordered" evidence="1">
    <location>
        <begin position="459"/>
        <end position="478"/>
    </location>
</feature>
<dbReference type="Pfam" id="PF12576">
    <property type="entry name" value="DUF3754"/>
    <property type="match status" value="1"/>
</dbReference>
<dbReference type="InterPro" id="IPR022227">
    <property type="entry name" value="DUF3754"/>
</dbReference>
<protein>
    <recommendedName>
        <fullName evidence="5">DUF3754 domain-containing protein</fullName>
    </recommendedName>
</protein>
<keyword evidence="4" id="KW-1185">Reference proteome</keyword>
<evidence type="ECO:0000256" key="2">
    <source>
        <dbReference type="SAM" id="Phobius"/>
    </source>
</evidence>
<dbReference type="PANTHER" id="PTHR33645:SF11">
    <property type="entry name" value="AMINOPEPTIDASE (DUF3754)"/>
    <property type="match status" value="1"/>
</dbReference>